<comment type="caution">
    <text evidence="1">The sequence shown here is derived from an EMBL/GenBank/DDBJ whole genome shotgun (WGS) entry which is preliminary data.</text>
</comment>
<organism evidence="1 2">
    <name type="scientific">Acacia crassicarpa</name>
    <name type="common">northern wattle</name>
    <dbReference type="NCBI Taxonomy" id="499986"/>
    <lineage>
        <taxon>Eukaryota</taxon>
        <taxon>Viridiplantae</taxon>
        <taxon>Streptophyta</taxon>
        <taxon>Embryophyta</taxon>
        <taxon>Tracheophyta</taxon>
        <taxon>Spermatophyta</taxon>
        <taxon>Magnoliopsida</taxon>
        <taxon>eudicotyledons</taxon>
        <taxon>Gunneridae</taxon>
        <taxon>Pentapetalae</taxon>
        <taxon>rosids</taxon>
        <taxon>fabids</taxon>
        <taxon>Fabales</taxon>
        <taxon>Fabaceae</taxon>
        <taxon>Caesalpinioideae</taxon>
        <taxon>mimosoid clade</taxon>
        <taxon>Acacieae</taxon>
        <taxon>Acacia</taxon>
    </lineage>
</organism>
<keyword evidence="2" id="KW-1185">Reference proteome</keyword>
<dbReference type="EMBL" id="JAWXYG010000008">
    <property type="protein sequence ID" value="KAK4264843.1"/>
    <property type="molecule type" value="Genomic_DNA"/>
</dbReference>
<accession>A0AAE1J8F1</accession>
<reference evidence="1" key="1">
    <citation type="submission" date="2023-10" db="EMBL/GenBank/DDBJ databases">
        <title>Chromosome-level genome of the transformable northern wattle, Acacia crassicarpa.</title>
        <authorList>
            <person name="Massaro I."/>
            <person name="Sinha N.R."/>
            <person name="Poethig S."/>
            <person name="Leichty A.R."/>
        </authorList>
    </citation>
    <scope>NUCLEOTIDE SEQUENCE</scope>
    <source>
        <strain evidence="1">Acra3RX</strain>
        <tissue evidence="1">Leaf</tissue>
    </source>
</reference>
<sequence>MDGGNRQSARVLANLNWTGGVYLRVHPTFNLLHPSESYVTFTSVDGSKHEVFPKYGEQYFYGDLLPNDYYLNLFTI</sequence>
<evidence type="ECO:0000313" key="2">
    <source>
        <dbReference type="Proteomes" id="UP001293593"/>
    </source>
</evidence>
<evidence type="ECO:0000313" key="1">
    <source>
        <dbReference type="EMBL" id="KAK4264843.1"/>
    </source>
</evidence>
<gene>
    <name evidence="1" type="ORF">QN277_025967</name>
</gene>
<protein>
    <submittedName>
        <fullName evidence="1">Uncharacterized protein</fullName>
    </submittedName>
</protein>
<dbReference type="AlphaFoldDB" id="A0AAE1J8F1"/>
<dbReference type="Proteomes" id="UP001293593">
    <property type="component" value="Unassembled WGS sequence"/>
</dbReference>
<name>A0AAE1J8F1_9FABA</name>
<proteinExistence type="predicted"/>